<comment type="subcellular location">
    <subcellularLocation>
        <location evidence="1 7">Cell membrane</location>
        <topology evidence="1 7">Multi-pass membrane protein</topology>
    </subcellularLocation>
</comment>
<feature type="transmembrane region" description="Helical" evidence="7">
    <location>
        <begin position="273"/>
        <end position="291"/>
    </location>
</feature>
<feature type="domain" description="ABC transmembrane type-1" evidence="8">
    <location>
        <begin position="75"/>
        <end position="290"/>
    </location>
</feature>
<keyword evidence="3" id="KW-1003">Cell membrane</keyword>
<keyword evidence="6 7" id="KW-0472">Membrane</keyword>
<feature type="transmembrane region" description="Helical" evidence="7">
    <location>
        <begin position="112"/>
        <end position="133"/>
    </location>
</feature>
<dbReference type="Pfam" id="PF00528">
    <property type="entry name" value="BPD_transp_1"/>
    <property type="match status" value="1"/>
</dbReference>
<evidence type="ECO:0000313" key="10">
    <source>
        <dbReference type="Proteomes" id="UP001164693"/>
    </source>
</evidence>
<dbReference type="CDD" id="cd06261">
    <property type="entry name" value="TM_PBP2"/>
    <property type="match status" value="1"/>
</dbReference>
<dbReference type="InterPro" id="IPR051393">
    <property type="entry name" value="ABC_transporter_permease"/>
</dbReference>
<dbReference type="SUPFAM" id="SSF161098">
    <property type="entry name" value="MetI-like"/>
    <property type="match status" value="1"/>
</dbReference>
<accession>A0ABY7JTQ0</accession>
<protein>
    <submittedName>
        <fullName evidence="9">Sugar ABC transporter permease</fullName>
    </submittedName>
</protein>
<keyword evidence="2 7" id="KW-0813">Transport</keyword>
<keyword evidence="5 7" id="KW-1133">Transmembrane helix</keyword>
<keyword evidence="10" id="KW-1185">Reference proteome</keyword>
<dbReference type="InterPro" id="IPR035906">
    <property type="entry name" value="MetI-like_sf"/>
</dbReference>
<evidence type="ECO:0000256" key="6">
    <source>
        <dbReference type="ARBA" id="ARBA00023136"/>
    </source>
</evidence>
<dbReference type="Gene3D" id="1.10.3720.10">
    <property type="entry name" value="MetI-like"/>
    <property type="match status" value="1"/>
</dbReference>
<evidence type="ECO:0000256" key="2">
    <source>
        <dbReference type="ARBA" id="ARBA00022448"/>
    </source>
</evidence>
<sequence>MPARKGTAARVTRTAAPLLWLGPAIALVGVVVIWPVVVLFRTSLQHFTPNGFLIGSAGMDNFRALFDEPDLRGILLRTVAWVVVVVAVTMLLSLALAQLFNQRFPGRRVARWALIAPWAASVVMTSLVFRWALDSNSGVVNVFLHDLGLVKFGSNEADWLGRPFSAFVWMMIVAVFVSLPFSTYALLAGLQTIPPELHEAARVDGASPWRSYRSITLPLLRPAFLVAALINVINVFNSFPIIWEMTGGGPGHETSTTTVFMYQLKQAYIGESAAMSVINFLLVIIVVLVFLKATRWKDQVN</sequence>
<comment type="similarity">
    <text evidence="7">Belongs to the binding-protein-dependent transport system permease family.</text>
</comment>
<evidence type="ECO:0000256" key="5">
    <source>
        <dbReference type="ARBA" id="ARBA00022989"/>
    </source>
</evidence>
<evidence type="ECO:0000256" key="1">
    <source>
        <dbReference type="ARBA" id="ARBA00004651"/>
    </source>
</evidence>
<dbReference type="PANTHER" id="PTHR30193">
    <property type="entry name" value="ABC TRANSPORTER PERMEASE PROTEIN"/>
    <property type="match status" value="1"/>
</dbReference>
<dbReference type="InterPro" id="IPR000515">
    <property type="entry name" value="MetI-like"/>
</dbReference>
<evidence type="ECO:0000313" key="9">
    <source>
        <dbReference type="EMBL" id="WAX55928.1"/>
    </source>
</evidence>
<dbReference type="Proteomes" id="UP001164693">
    <property type="component" value="Chromosome"/>
</dbReference>
<evidence type="ECO:0000256" key="3">
    <source>
        <dbReference type="ARBA" id="ARBA00022475"/>
    </source>
</evidence>
<organism evidence="9 10">
    <name type="scientific">Jatrophihabitans cynanchi</name>
    <dbReference type="NCBI Taxonomy" id="2944128"/>
    <lineage>
        <taxon>Bacteria</taxon>
        <taxon>Bacillati</taxon>
        <taxon>Actinomycetota</taxon>
        <taxon>Actinomycetes</taxon>
        <taxon>Jatrophihabitantales</taxon>
        <taxon>Jatrophihabitantaceae</taxon>
        <taxon>Jatrophihabitans</taxon>
    </lineage>
</organism>
<name>A0ABY7JTQ0_9ACTN</name>
<feature type="transmembrane region" description="Helical" evidence="7">
    <location>
        <begin position="219"/>
        <end position="243"/>
    </location>
</feature>
<feature type="transmembrane region" description="Helical" evidence="7">
    <location>
        <begin position="20"/>
        <end position="40"/>
    </location>
</feature>
<dbReference type="RefSeq" id="WP_269442453.1">
    <property type="nucleotide sequence ID" value="NZ_CP097463.1"/>
</dbReference>
<evidence type="ECO:0000259" key="8">
    <source>
        <dbReference type="PROSITE" id="PS50928"/>
    </source>
</evidence>
<gene>
    <name evidence="9" type="ORF">M6B22_15470</name>
</gene>
<proteinExistence type="inferred from homology"/>
<feature type="transmembrane region" description="Helical" evidence="7">
    <location>
        <begin position="166"/>
        <end position="187"/>
    </location>
</feature>
<evidence type="ECO:0000256" key="7">
    <source>
        <dbReference type="RuleBase" id="RU363032"/>
    </source>
</evidence>
<dbReference type="PANTHER" id="PTHR30193:SF37">
    <property type="entry name" value="INNER MEMBRANE ABC TRANSPORTER PERMEASE PROTEIN YCJO"/>
    <property type="match status" value="1"/>
</dbReference>
<dbReference type="EMBL" id="CP097463">
    <property type="protein sequence ID" value="WAX55928.1"/>
    <property type="molecule type" value="Genomic_DNA"/>
</dbReference>
<dbReference type="PROSITE" id="PS50928">
    <property type="entry name" value="ABC_TM1"/>
    <property type="match status" value="1"/>
</dbReference>
<evidence type="ECO:0000256" key="4">
    <source>
        <dbReference type="ARBA" id="ARBA00022692"/>
    </source>
</evidence>
<keyword evidence="4 7" id="KW-0812">Transmembrane</keyword>
<reference evidence="9" key="1">
    <citation type="submission" date="2022-05" db="EMBL/GenBank/DDBJ databases">
        <title>Jatrophihabitans sp. SB3-54 whole genome sequence.</title>
        <authorList>
            <person name="Suh M.K."/>
            <person name="Eom M.K."/>
            <person name="Kim J.S."/>
            <person name="Kim H.S."/>
            <person name="Do H.E."/>
            <person name="Shin Y.K."/>
            <person name="Lee J.-S."/>
        </authorList>
    </citation>
    <scope>NUCLEOTIDE SEQUENCE</scope>
    <source>
        <strain evidence="9">SB3-54</strain>
    </source>
</reference>
<feature type="transmembrane region" description="Helical" evidence="7">
    <location>
        <begin position="78"/>
        <end position="100"/>
    </location>
</feature>